<dbReference type="AlphaFoldDB" id="A0A2M4B2E8"/>
<reference evidence="1" key="1">
    <citation type="submission" date="2018-01" db="EMBL/GenBank/DDBJ databases">
        <title>An insight into the sialome of Amazonian anophelines.</title>
        <authorList>
            <person name="Ribeiro J.M."/>
            <person name="Scarpassa V."/>
            <person name="Calvo E."/>
        </authorList>
    </citation>
    <scope>NUCLEOTIDE SEQUENCE</scope>
    <source>
        <tissue evidence="1">Salivary glands</tissue>
    </source>
</reference>
<name>A0A2M4B2E8_9DIPT</name>
<proteinExistence type="predicted"/>
<dbReference type="EMBL" id="GGFK01013657">
    <property type="protein sequence ID" value="MBW46978.1"/>
    <property type="molecule type" value="Transcribed_RNA"/>
</dbReference>
<protein>
    <submittedName>
        <fullName evidence="1">Putative secreted protein</fullName>
    </submittedName>
</protein>
<organism evidence="1">
    <name type="scientific">Anopheles triannulatus</name>
    <dbReference type="NCBI Taxonomy" id="58253"/>
    <lineage>
        <taxon>Eukaryota</taxon>
        <taxon>Metazoa</taxon>
        <taxon>Ecdysozoa</taxon>
        <taxon>Arthropoda</taxon>
        <taxon>Hexapoda</taxon>
        <taxon>Insecta</taxon>
        <taxon>Pterygota</taxon>
        <taxon>Neoptera</taxon>
        <taxon>Endopterygota</taxon>
        <taxon>Diptera</taxon>
        <taxon>Nematocera</taxon>
        <taxon>Culicoidea</taxon>
        <taxon>Culicidae</taxon>
        <taxon>Anophelinae</taxon>
        <taxon>Anopheles</taxon>
    </lineage>
</organism>
<evidence type="ECO:0000313" key="1">
    <source>
        <dbReference type="EMBL" id="MBW46978.1"/>
    </source>
</evidence>
<sequence length="94" mass="10803">MLEIARTRDLWLFLLLRKHGFAAVKAIHSNAHPSGQGHTQNIFVVGYFIFTGKKTHRKKPRSTAHKQAPHLTSLHFTQAATLHKNRNLDRSQLR</sequence>
<accession>A0A2M4B2E8</accession>